<dbReference type="Proteomes" id="UP000184693">
    <property type="component" value="Unassembled WGS sequence"/>
</dbReference>
<organism evidence="1 2">
    <name type="scientific">Paraburkholderia phenazinium</name>
    <dbReference type="NCBI Taxonomy" id="60549"/>
    <lineage>
        <taxon>Bacteria</taxon>
        <taxon>Pseudomonadati</taxon>
        <taxon>Pseudomonadota</taxon>
        <taxon>Betaproteobacteria</taxon>
        <taxon>Burkholderiales</taxon>
        <taxon>Burkholderiaceae</taxon>
        <taxon>Paraburkholderia</taxon>
    </lineage>
</organism>
<proteinExistence type="predicted"/>
<dbReference type="AlphaFoldDB" id="A0A1N6HSN8"/>
<gene>
    <name evidence="1" type="ORF">SAMN05444168_3577</name>
</gene>
<protein>
    <submittedName>
        <fullName evidence="1">Uncharacterized protein</fullName>
    </submittedName>
</protein>
<evidence type="ECO:0000313" key="2">
    <source>
        <dbReference type="Proteomes" id="UP000184693"/>
    </source>
</evidence>
<accession>A0A1N6HSN8</accession>
<evidence type="ECO:0000313" key="1">
    <source>
        <dbReference type="EMBL" id="SIO22792.1"/>
    </source>
</evidence>
<dbReference type="Gene3D" id="1.10.150.610">
    <property type="match status" value="1"/>
</dbReference>
<reference evidence="1 2" key="1">
    <citation type="submission" date="2016-11" db="EMBL/GenBank/DDBJ databases">
        <authorList>
            <person name="Jaros S."/>
            <person name="Januszkiewicz K."/>
            <person name="Wedrychowicz H."/>
        </authorList>
    </citation>
    <scope>NUCLEOTIDE SEQUENCE [LARGE SCALE GENOMIC DNA]</scope>
    <source>
        <strain evidence="1 2">GAS86</strain>
    </source>
</reference>
<sequence length="91" mass="10710">MFRPDPHQVALEQTGRKEMEQFFMRRGSAVTYLLARRRAWFAAIADTSRGNIEMESREIEQIERLILDVRAGRVRAFELTRPKRVAIFVTD</sequence>
<name>A0A1N6HSN8_9BURK</name>
<dbReference type="EMBL" id="FSRM01000001">
    <property type="protein sequence ID" value="SIO22792.1"/>
    <property type="molecule type" value="Genomic_DNA"/>
</dbReference>